<name>A0A943V1P8_9ACTN</name>
<dbReference type="AlphaFoldDB" id="A0A943V1P8"/>
<dbReference type="Proteomes" id="UP000727506">
    <property type="component" value="Unassembled WGS sequence"/>
</dbReference>
<gene>
    <name evidence="1" type="ORF">KH142_07100</name>
</gene>
<evidence type="ECO:0000313" key="1">
    <source>
        <dbReference type="EMBL" id="MBS6941225.1"/>
    </source>
</evidence>
<sequence>MVPIDYIRRSAKRNAAHTVARAFLRALGLDPAKYTARSWEADAYAGLRSCMANHGSPMDGRR</sequence>
<reference evidence="1" key="1">
    <citation type="submission" date="2021-02" db="EMBL/GenBank/DDBJ databases">
        <title>Infant gut strain persistence is associated with maternal origin, phylogeny, and functional potential including surface adhesion and iron acquisition.</title>
        <authorList>
            <person name="Lou Y.C."/>
        </authorList>
    </citation>
    <scope>NUCLEOTIDE SEQUENCE</scope>
    <source>
        <strain evidence="1">L2_039_000G1_dasL2_039_000G1_concoct_11</strain>
    </source>
</reference>
<organism evidence="1 2">
    <name type="scientific">Slackia piriformis</name>
    <dbReference type="NCBI Taxonomy" id="626934"/>
    <lineage>
        <taxon>Bacteria</taxon>
        <taxon>Bacillati</taxon>
        <taxon>Actinomycetota</taxon>
        <taxon>Coriobacteriia</taxon>
        <taxon>Eggerthellales</taxon>
        <taxon>Eggerthellaceae</taxon>
        <taxon>Slackia</taxon>
    </lineage>
</organism>
<accession>A0A943V1P8</accession>
<protein>
    <submittedName>
        <fullName evidence="1">Uncharacterized protein</fullName>
    </submittedName>
</protein>
<comment type="caution">
    <text evidence="1">The sequence shown here is derived from an EMBL/GenBank/DDBJ whole genome shotgun (WGS) entry which is preliminary data.</text>
</comment>
<proteinExistence type="predicted"/>
<dbReference type="EMBL" id="JAGZSV010000139">
    <property type="protein sequence ID" value="MBS6941225.1"/>
    <property type="molecule type" value="Genomic_DNA"/>
</dbReference>
<evidence type="ECO:0000313" key="2">
    <source>
        <dbReference type="Proteomes" id="UP000727506"/>
    </source>
</evidence>